<gene>
    <name evidence="1" type="ORF">S03H2_09794</name>
</gene>
<accession>X1E216</accession>
<name>X1E216_9ZZZZ</name>
<feature type="non-terminal residue" evidence="1">
    <location>
        <position position="1"/>
    </location>
</feature>
<protein>
    <submittedName>
        <fullName evidence="1">Uncharacterized protein</fullName>
    </submittedName>
</protein>
<evidence type="ECO:0000313" key="1">
    <source>
        <dbReference type="EMBL" id="GAH26567.1"/>
    </source>
</evidence>
<organism evidence="1">
    <name type="scientific">marine sediment metagenome</name>
    <dbReference type="NCBI Taxonomy" id="412755"/>
    <lineage>
        <taxon>unclassified sequences</taxon>
        <taxon>metagenomes</taxon>
        <taxon>ecological metagenomes</taxon>
    </lineage>
</organism>
<dbReference type="EMBL" id="BARU01005090">
    <property type="protein sequence ID" value="GAH26567.1"/>
    <property type="molecule type" value="Genomic_DNA"/>
</dbReference>
<dbReference type="AlphaFoldDB" id="X1E216"/>
<comment type="caution">
    <text evidence="1">The sequence shown here is derived from an EMBL/GenBank/DDBJ whole genome shotgun (WGS) entry which is preliminary data.</text>
</comment>
<sequence length="32" mass="4104">LIINVAKFFIIYDYNPDKFLEKYKDYKILRRY</sequence>
<reference evidence="1" key="1">
    <citation type="journal article" date="2014" name="Front. Microbiol.">
        <title>High frequency of phylogenetically diverse reductive dehalogenase-homologous genes in deep subseafloor sedimentary metagenomes.</title>
        <authorList>
            <person name="Kawai M."/>
            <person name="Futagami T."/>
            <person name="Toyoda A."/>
            <person name="Takaki Y."/>
            <person name="Nishi S."/>
            <person name="Hori S."/>
            <person name="Arai W."/>
            <person name="Tsubouchi T."/>
            <person name="Morono Y."/>
            <person name="Uchiyama I."/>
            <person name="Ito T."/>
            <person name="Fujiyama A."/>
            <person name="Inagaki F."/>
            <person name="Takami H."/>
        </authorList>
    </citation>
    <scope>NUCLEOTIDE SEQUENCE</scope>
    <source>
        <strain evidence="1">Expedition CK06-06</strain>
    </source>
</reference>
<proteinExistence type="predicted"/>